<dbReference type="AlphaFoldDB" id="X0WNY8"/>
<protein>
    <submittedName>
        <fullName evidence="1">Uncharacterized protein</fullName>
    </submittedName>
</protein>
<accession>X0WNY8</accession>
<feature type="non-terminal residue" evidence="1">
    <location>
        <position position="97"/>
    </location>
</feature>
<reference evidence="1" key="1">
    <citation type="journal article" date="2014" name="Front. Microbiol.">
        <title>High frequency of phylogenetically diverse reductive dehalogenase-homologous genes in deep subseafloor sedimentary metagenomes.</title>
        <authorList>
            <person name="Kawai M."/>
            <person name="Futagami T."/>
            <person name="Toyoda A."/>
            <person name="Takaki Y."/>
            <person name="Nishi S."/>
            <person name="Hori S."/>
            <person name="Arai W."/>
            <person name="Tsubouchi T."/>
            <person name="Morono Y."/>
            <person name="Uchiyama I."/>
            <person name="Ito T."/>
            <person name="Fujiyama A."/>
            <person name="Inagaki F."/>
            <person name="Takami H."/>
        </authorList>
    </citation>
    <scope>NUCLEOTIDE SEQUENCE</scope>
    <source>
        <strain evidence="1">Expedition CK06-06</strain>
    </source>
</reference>
<name>X0WNY8_9ZZZZ</name>
<dbReference type="EMBL" id="BARS01040160">
    <property type="protein sequence ID" value="GAG32694.1"/>
    <property type="molecule type" value="Genomic_DNA"/>
</dbReference>
<organism evidence="1">
    <name type="scientific">marine sediment metagenome</name>
    <dbReference type="NCBI Taxonomy" id="412755"/>
    <lineage>
        <taxon>unclassified sequences</taxon>
        <taxon>metagenomes</taxon>
        <taxon>ecological metagenomes</taxon>
    </lineage>
</organism>
<evidence type="ECO:0000313" key="1">
    <source>
        <dbReference type="EMBL" id="GAG32694.1"/>
    </source>
</evidence>
<sequence length="97" mass="10782">MDSTIPLLAERSTTREEIGTIREDIEDNIVPSREIELEFCVSDNPISNHSCITEFKEKITGVETLAFESFETCGVVYELESNAGFIAKVASPPHFGE</sequence>
<gene>
    <name evidence="1" type="ORF">S01H1_61264</name>
</gene>
<proteinExistence type="predicted"/>
<comment type="caution">
    <text evidence="1">The sequence shown here is derived from an EMBL/GenBank/DDBJ whole genome shotgun (WGS) entry which is preliminary data.</text>
</comment>